<dbReference type="GO" id="GO:0004175">
    <property type="term" value="F:endopeptidase activity"/>
    <property type="evidence" value="ECO:0007669"/>
    <property type="project" value="UniProtKB-ARBA"/>
</dbReference>
<dbReference type="Proteomes" id="UP000481852">
    <property type="component" value="Unassembled WGS sequence"/>
</dbReference>
<dbReference type="AlphaFoldDB" id="A0A6L5X5J1"/>
<keyword evidence="1" id="KW-0812">Transmembrane</keyword>
<proteinExistence type="predicted"/>
<evidence type="ECO:0000313" key="4">
    <source>
        <dbReference type="Proteomes" id="UP000481852"/>
    </source>
</evidence>
<evidence type="ECO:0000256" key="1">
    <source>
        <dbReference type="SAM" id="Phobius"/>
    </source>
</evidence>
<accession>A0A6L5X5J1</accession>
<dbReference type="EMBL" id="VULZ01000013">
    <property type="protein sequence ID" value="MSS15641.1"/>
    <property type="molecule type" value="Genomic_DNA"/>
</dbReference>
<feature type="transmembrane region" description="Helical" evidence="1">
    <location>
        <begin position="12"/>
        <end position="30"/>
    </location>
</feature>
<dbReference type="RefSeq" id="WP_154526694.1">
    <property type="nucleotide sequence ID" value="NZ_VULZ01000013.1"/>
</dbReference>
<feature type="transmembrane region" description="Helical" evidence="1">
    <location>
        <begin position="199"/>
        <end position="216"/>
    </location>
</feature>
<dbReference type="GO" id="GO:0006508">
    <property type="term" value="P:proteolysis"/>
    <property type="evidence" value="ECO:0007669"/>
    <property type="project" value="UniProtKB-KW"/>
</dbReference>
<organism evidence="3 4">
    <name type="scientific">Porcincola intestinalis</name>
    <dbReference type="NCBI Taxonomy" id="2606632"/>
    <lineage>
        <taxon>Bacteria</taxon>
        <taxon>Bacillati</taxon>
        <taxon>Bacillota</taxon>
        <taxon>Clostridia</taxon>
        <taxon>Lachnospirales</taxon>
        <taxon>Lachnospiraceae</taxon>
        <taxon>Porcincola</taxon>
    </lineage>
</organism>
<dbReference type="InterPro" id="IPR052710">
    <property type="entry name" value="CAAX_protease"/>
</dbReference>
<evidence type="ECO:0000259" key="2">
    <source>
        <dbReference type="Pfam" id="PF02517"/>
    </source>
</evidence>
<feature type="domain" description="CAAX prenyl protease 2/Lysostaphin resistance protein A-like" evidence="2">
    <location>
        <begin position="121"/>
        <end position="207"/>
    </location>
</feature>
<reference evidence="3 4" key="1">
    <citation type="submission" date="2019-08" db="EMBL/GenBank/DDBJ databases">
        <title>In-depth cultivation of the pig gut microbiome towards novel bacterial diversity and tailored functional studies.</title>
        <authorList>
            <person name="Wylensek D."/>
            <person name="Hitch T.C.A."/>
            <person name="Clavel T."/>
        </authorList>
    </citation>
    <scope>NUCLEOTIDE SEQUENCE [LARGE SCALE GENOMIC DNA]</scope>
    <source>
        <strain evidence="3 4">Oil+RF-744-WCA-WT-11</strain>
    </source>
</reference>
<keyword evidence="4" id="KW-1185">Reference proteome</keyword>
<sequence length="217" mass="23877">MDKNNPSAIFPILLWLLVSGIIMAAFQAAAEKTGAFTDVDTAAAGAASALLIPAYVLMLRRWKLPAYPIERKRPLSRGPWLLAAGGAGAVLSLLYGWLTAKLHLSEYFTDDVQQHFYSAPLWQQLIVLCMLTPVCEELLFRGLVFGSMRRKISGWKAAVFTSVLFSVLHGSPIQMLYAFPMGLVLQAFLHMEGGLEAPILLHICANLASVLTEYILR</sequence>
<keyword evidence="3" id="KW-0482">Metalloprotease</keyword>
<evidence type="ECO:0000313" key="3">
    <source>
        <dbReference type="EMBL" id="MSS15641.1"/>
    </source>
</evidence>
<feature type="transmembrane region" description="Helical" evidence="1">
    <location>
        <begin position="157"/>
        <end position="179"/>
    </location>
</feature>
<dbReference type="InterPro" id="IPR003675">
    <property type="entry name" value="Rce1/LyrA-like_dom"/>
</dbReference>
<keyword evidence="3" id="KW-0645">Protease</keyword>
<comment type="caution">
    <text evidence="3">The sequence shown here is derived from an EMBL/GenBank/DDBJ whole genome shotgun (WGS) entry which is preliminary data.</text>
</comment>
<dbReference type="GO" id="GO:0080120">
    <property type="term" value="P:CAAX-box protein maturation"/>
    <property type="evidence" value="ECO:0007669"/>
    <property type="project" value="UniProtKB-ARBA"/>
</dbReference>
<protein>
    <submittedName>
        <fullName evidence="3">CPBP family intramembrane metalloprotease</fullName>
    </submittedName>
</protein>
<keyword evidence="1" id="KW-1133">Transmembrane helix</keyword>
<keyword evidence="3" id="KW-0378">Hydrolase</keyword>
<dbReference type="GO" id="GO:0008237">
    <property type="term" value="F:metallopeptidase activity"/>
    <property type="evidence" value="ECO:0007669"/>
    <property type="project" value="UniProtKB-KW"/>
</dbReference>
<gene>
    <name evidence="3" type="ORF">FYJ35_11450</name>
</gene>
<feature type="transmembrane region" description="Helical" evidence="1">
    <location>
        <begin position="125"/>
        <end position="145"/>
    </location>
</feature>
<keyword evidence="1" id="KW-0472">Membrane</keyword>
<name>A0A6L5X5J1_9FIRM</name>
<dbReference type="PANTHER" id="PTHR36435">
    <property type="entry name" value="SLR1288 PROTEIN"/>
    <property type="match status" value="1"/>
</dbReference>
<dbReference type="Pfam" id="PF02517">
    <property type="entry name" value="Rce1-like"/>
    <property type="match status" value="1"/>
</dbReference>
<dbReference type="PANTHER" id="PTHR36435:SF1">
    <property type="entry name" value="CAAX AMINO TERMINAL PROTEASE FAMILY PROTEIN"/>
    <property type="match status" value="1"/>
</dbReference>
<feature type="transmembrane region" description="Helical" evidence="1">
    <location>
        <begin position="80"/>
        <end position="98"/>
    </location>
</feature>
<feature type="transmembrane region" description="Helical" evidence="1">
    <location>
        <begin position="42"/>
        <end position="59"/>
    </location>
</feature>